<accession>A0A6F8PRK0</accession>
<dbReference type="KEGG" id="tse:THMIRHAS_01120"/>
<dbReference type="Proteomes" id="UP000501726">
    <property type="component" value="Chromosome"/>
</dbReference>
<feature type="transmembrane region" description="Helical" evidence="1">
    <location>
        <begin position="352"/>
        <end position="377"/>
    </location>
</feature>
<name>A0A6F8PRK0_9GAMM</name>
<dbReference type="EMBL" id="AP021889">
    <property type="protein sequence ID" value="BBP44739.1"/>
    <property type="molecule type" value="Genomic_DNA"/>
</dbReference>
<keyword evidence="1" id="KW-0812">Transmembrane</keyword>
<evidence type="ECO:0008006" key="4">
    <source>
        <dbReference type="Google" id="ProtNLM"/>
    </source>
</evidence>
<keyword evidence="3" id="KW-1185">Reference proteome</keyword>
<keyword evidence="1" id="KW-1133">Transmembrane helix</keyword>
<reference evidence="3" key="1">
    <citation type="submission" date="2019-11" db="EMBL/GenBank/DDBJ databases">
        <title>Isolation and characterization of two novel species in the genus Thiomicrorhabdus.</title>
        <authorList>
            <person name="Mochizuki J."/>
            <person name="Kojima H."/>
            <person name="Fukui M."/>
        </authorList>
    </citation>
    <scope>NUCLEOTIDE SEQUENCE [LARGE SCALE GENOMIC DNA]</scope>
    <source>
        <strain evidence="3">aks77</strain>
    </source>
</reference>
<dbReference type="AlphaFoldDB" id="A0A6F8PRK0"/>
<evidence type="ECO:0000256" key="1">
    <source>
        <dbReference type="SAM" id="Phobius"/>
    </source>
</evidence>
<evidence type="ECO:0000313" key="2">
    <source>
        <dbReference type="EMBL" id="BBP44739.1"/>
    </source>
</evidence>
<proteinExistence type="predicted"/>
<gene>
    <name evidence="2" type="ORF">THMIRHAS_01120</name>
</gene>
<keyword evidence="1" id="KW-0472">Membrane</keyword>
<protein>
    <recommendedName>
        <fullName evidence="4">Protein BatD</fullName>
    </recommendedName>
</protein>
<organism evidence="2 3">
    <name type="scientific">Thiosulfatimonas sediminis</name>
    <dbReference type="NCBI Taxonomy" id="2675054"/>
    <lineage>
        <taxon>Bacteria</taxon>
        <taxon>Pseudomonadati</taxon>
        <taxon>Pseudomonadota</taxon>
        <taxon>Gammaproteobacteria</taxon>
        <taxon>Thiotrichales</taxon>
        <taxon>Piscirickettsiaceae</taxon>
        <taxon>Thiosulfatimonas</taxon>
    </lineage>
</organism>
<evidence type="ECO:0000313" key="3">
    <source>
        <dbReference type="Proteomes" id="UP000501726"/>
    </source>
</evidence>
<sequence>MGVIFSWQPAKAAVVSVSDRQIQLGEALHLQVRASSGESLQKVLADLPWQQWQEDFIVQQHSYSSDRATYYLYPYQVGPFELVPSVHFTGKKGVVLPNSMVNIEWQKGVESSVFQRQSWPWRAQIRLADSGLRVSLEAFIGGDWQKNPLGLGVSFGQQSLLSGEIVGELASWYQWQPLLAEELNLQAQPQRFYSPVVVVQQPNSNRPWKFFDRPLDLMIKPLPSFLPPQVLLGHLSLQPQAVPFWGMQGDLLYWQWQVSGAQMSQAEFIVAMQQLLAEQPKNSEFEWFAPTIEFSQTSQSQAQVRIPMRLQGTGKILLPRWQWRYFDLQSGKLAVQQAPQQQIWVLAAWQQYSVFAAAVGLVVSGVLLFFMVLRFYWLRWQLLNWLKHQENPALLAPELWRASARLLAQPVMQSWRAWQQQVKATDALRERLEKSAYSRASDGAWREELFAQFKHRQFSLATFKNYIKWLIKVLQRA</sequence>